<dbReference type="InterPro" id="IPR016040">
    <property type="entry name" value="NAD(P)-bd_dom"/>
</dbReference>
<evidence type="ECO:0000313" key="3">
    <source>
        <dbReference type="Proteomes" id="UP001241848"/>
    </source>
</evidence>
<dbReference type="InterPro" id="IPR036291">
    <property type="entry name" value="NAD(P)-bd_dom_sf"/>
</dbReference>
<dbReference type="Gene3D" id="3.40.50.720">
    <property type="entry name" value="NAD(P)-binding Rossmann-like Domain"/>
    <property type="match status" value="1"/>
</dbReference>
<dbReference type="EMBL" id="JAPCKK010000010">
    <property type="protein sequence ID" value="MDP4095996.1"/>
    <property type="molecule type" value="Genomic_DNA"/>
</dbReference>
<keyword evidence="3" id="KW-1185">Reference proteome</keyword>
<gene>
    <name evidence="2" type="ORF">OIN60_04240</name>
</gene>
<proteinExistence type="predicted"/>
<organism evidence="2 3">
    <name type="scientific">Paenibacillus zeirhizosphaerae</name>
    <dbReference type="NCBI Taxonomy" id="2987519"/>
    <lineage>
        <taxon>Bacteria</taxon>
        <taxon>Bacillati</taxon>
        <taxon>Bacillota</taxon>
        <taxon>Bacilli</taxon>
        <taxon>Bacillales</taxon>
        <taxon>Paenibacillaceae</taxon>
        <taxon>Paenibacillus</taxon>
    </lineage>
</organism>
<dbReference type="CDD" id="cd05244">
    <property type="entry name" value="BVR-B_like_SDR_a"/>
    <property type="match status" value="1"/>
</dbReference>
<dbReference type="Pfam" id="PF13460">
    <property type="entry name" value="NAD_binding_10"/>
    <property type="match status" value="1"/>
</dbReference>
<dbReference type="Proteomes" id="UP001241848">
    <property type="component" value="Unassembled WGS sequence"/>
</dbReference>
<dbReference type="RefSeq" id="WP_305753628.1">
    <property type="nucleotide sequence ID" value="NZ_JAPCKK010000010.1"/>
</dbReference>
<dbReference type="SUPFAM" id="SSF51735">
    <property type="entry name" value="NAD(P)-binding Rossmann-fold domains"/>
    <property type="match status" value="1"/>
</dbReference>
<dbReference type="InterPro" id="IPR051606">
    <property type="entry name" value="Polyketide_Oxido-like"/>
</dbReference>
<accession>A0ABT9FNB2</accession>
<dbReference type="PANTHER" id="PTHR43355:SF2">
    <property type="entry name" value="FLAVIN REDUCTASE (NADPH)"/>
    <property type="match status" value="1"/>
</dbReference>
<comment type="caution">
    <text evidence="2">The sequence shown here is derived from an EMBL/GenBank/DDBJ whole genome shotgun (WGS) entry which is preliminary data.</text>
</comment>
<protein>
    <submittedName>
        <fullName evidence="2">NAD(P)H-binding protein</fullName>
    </submittedName>
</protein>
<evidence type="ECO:0000259" key="1">
    <source>
        <dbReference type="Pfam" id="PF13460"/>
    </source>
</evidence>
<reference evidence="2 3" key="1">
    <citation type="submission" date="2022-10" db="EMBL/GenBank/DDBJ databases">
        <title>Paenibacillus description and whole genome data of maize root bacterial community.</title>
        <authorList>
            <person name="Marton D."/>
            <person name="Farkas M."/>
            <person name="Cserhati M."/>
        </authorList>
    </citation>
    <scope>NUCLEOTIDE SEQUENCE [LARGE SCALE GENOMIC DNA]</scope>
    <source>
        <strain evidence="2 3">P96</strain>
    </source>
</reference>
<evidence type="ECO:0000313" key="2">
    <source>
        <dbReference type="EMBL" id="MDP4095996.1"/>
    </source>
</evidence>
<sequence length="212" mass="23344">MEKKIIVLGATGMIGRAVMHEALRRGHQVTAAVREPGKITETHEHLKVVEADILRPDSIAAAAQGHDVLVSAYGPRFGAEEELLEVARTLIEGVRRAKVERLIVVGGAGSLKTENGERLMETQEFPEEIRPLALAHADAFDIYQGSDVSWTYFSPASIIEPGRRTGNFRIGTDWLVTDETGQSRISVEDYAAALVDEIEEEQFVNARFTVGY</sequence>
<feature type="domain" description="NAD(P)-binding" evidence="1">
    <location>
        <begin position="9"/>
        <end position="199"/>
    </location>
</feature>
<dbReference type="PANTHER" id="PTHR43355">
    <property type="entry name" value="FLAVIN REDUCTASE (NADPH)"/>
    <property type="match status" value="1"/>
</dbReference>
<name>A0ABT9FNB2_9BACL</name>